<evidence type="ECO:0000313" key="18">
    <source>
        <dbReference type="EMBL" id="EKC49012.1"/>
    </source>
</evidence>
<keyword evidence="11" id="KW-0472">Membrane</keyword>
<evidence type="ECO:0000259" key="17">
    <source>
        <dbReference type="Pfam" id="PF12810"/>
    </source>
</evidence>
<feature type="compositionally biased region" description="Polar residues" evidence="16">
    <location>
        <begin position="235"/>
        <end position="245"/>
    </location>
</feature>
<organism evidence="18">
    <name type="scientific">human gut metagenome</name>
    <dbReference type="NCBI Taxonomy" id="408170"/>
    <lineage>
        <taxon>unclassified sequences</taxon>
        <taxon>metagenomes</taxon>
        <taxon>organismal metagenomes</taxon>
    </lineage>
</organism>
<protein>
    <recommendedName>
        <fullName evidence="2">receptor protein-tyrosine kinase</fullName>
        <ecNumber evidence="2">2.7.10.1</ecNumber>
    </recommendedName>
</protein>
<keyword evidence="7" id="KW-0547">Nucleotide-binding</keyword>
<feature type="non-terminal residue" evidence="18">
    <location>
        <position position="1"/>
    </location>
</feature>
<keyword evidence="3" id="KW-1003">Cell membrane</keyword>
<evidence type="ECO:0000256" key="8">
    <source>
        <dbReference type="ARBA" id="ARBA00022777"/>
    </source>
</evidence>
<dbReference type="AlphaFoldDB" id="K1RK89"/>
<accession>K1RK89</accession>
<evidence type="ECO:0000256" key="13">
    <source>
        <dbReference type="ARBA" id="ARBA00023157"/>
    </source>
</evidence>
<feature type="region of interest" description="Disordered" evidence="16">
    <location>
        <begin position="198"/>
        <end position="245"/>
    </location>
</feature>
<sequence length="454" mass="47275">YGGYASTSSSAGNYSATNGGGGSGYVLTESSFKPTGYMLGEEYYLTDTHMEPWGSMESQVLVCVEVEYPTSPGDIIIFPCVGESSQITLPRGKYKLKCWGGDGGCRTNITESPRGGYSEGVLTLTDPTTIIGTVGGSGIGTGIQNASYKTTLKYNGGGSQGTGGSTSYYQCAGGGATDFRIGSDSLYARVIVAGGAGGNGGPGRFGGVGGGETGGTNTTTSGTSGFGTSPGPGTQNSSPQNSSYSTINGGFGYGGNGVTANSGYGGAGGGGWYGGSGTYPDGSGDDDRGGNGGSGYVLTASSFKPTGYLLGEEYYLTDGKTIAGGNDLPIGQTRAEIEVIECTTYKMLCYDEEGYKRYNESSNSWVLLSNQNQPTPETFEEFGTFTFPTDDGLLDEYDIMVHDPEEKLLNVSLNVIPPEQHISRTIMNKMNIAKLIIDADFDPEIYDVRYNVKR</sequence>
<keyword evidence="8" id="KW-0418">Kinase</keyword>
<dbReference type="EC" id="2.7.10.1" evidence="2"/>
<evidence type="ECO:0000256" key="1">
    <source>
        <dbReference type="ARBA" id="ARBA00004251"/>
    </source>
</evidence>
<evidence type="ECO:0000256" key="11">
    <source>
        <dbReference type="ARBA" id="ARBA00023136"/>
    </source>
</evidence>
<evidence type="ECO:0000256" key="12">
    <source>
        <dbReference type="ARBA" id="ARBA00023137"/>
    </source>
</evidence>
<evidence type="ECO:0000256" key="10">
    <source>
        <dbReference type="ARBA" id="ARBA00022989"/>
    </source>
</evidence>
<feature type="compositionally biased region" description="Gly residues" evidence="16">
    <location>
        <begin position="198"/>
        <end position="214"/>
    </location>
</feature>
<keyword evidence="14" id="KW-0675">Receptor</keyword>
<evidence type="ECO:0000256" key="2">
    <source>
        <dbReference type="ARBA" id="ARBA00011902"/>
    </source>
</evidence>
<keyword evidence="10" id="KW-1133">Transmembrane helix</keyword>
<evidence type="ECO:0000256" key="9">
    <source>
        <dbReference type="ARBA" id="ARBA00022840"/>
    </source>
</evidence>
<evidence type="ECO:0000256" key="14">
    <source>
        <dbReference type="ARBA" id="ARBA00023170"/>
    </source>
</evidence>
<name>K1RK89_9ZZZZ</name>
<dbReference type="GO" id="GO:0005524">
    <property type="term" value="F:ATP binding"/>
    <property type="evidence" value="ECO:0007669"/>
    <property type="project" value="UniProtKB-KW"/>
</dbReference>
<dbReference type="GO" id="GO:0004714">
    <property type="term" value="F:transmembrane receptor protein tyrosine kinase activity"/>
    <property type="evidence" value="ECO:0007669"/>
    <property type="project" value="UniProtKB-EC"/>
</dbReference>
<comment type="caution">
    <text evidence="18">The sequence shown here is derived from an EMBL/GenBank/DDBJ whole genome shotgun (WGS) entry which is preliminary data.</text>
</comment>
<proteinExistence type="predicted"/>
<evidence type="ECO:0000256" key="7">
    <source>
        <dbReference type="ARBA" id="ARBA00022741"/>
    </source>
</evidence>
<keyword evidence="4" id="KW-0808">Transferase</keyword>
<keyword evidence="6" id="KW-0732">Signal</keyword>
<dbReference type="EMBL" id="AJWZ01010245">
    <property type="protein sequence ID" value="EKC49012.1"/>
    <property type="molecule type" value="Genomic_DNA"/>
</dbReference>
<evidence type="ECO:0000256" key="6">
    <source>
        <dbReference type="ARBA" id="ARBA00022729"/>
    </source>
</evidence>
<feature type="domain" description="ALK/LTK-like glycine-rich" evidence="17">
    <location>
        <begin position="86"/>
        <end position="337"/>
    </location>
</feature>
<evidence type="ECO:0000256" key="3">
    <source>
        <dbReference type="ARBA" id="ARBA00022475"/>
    </source>
</evidence>
<dbReference type="GO" id="GO:0005886">
    <property type="term" value="C:plasma membrane"/>
    <property type="evidence" value="ECO:0007669"/>
    <property type="project" value="UniProtKB-SubCell"/>
</dbReference>
<evidence type="ECO:0000256" key="5">
    <source>
        <dbReference type="ARBA" id="ARBA00022692"/>
    </source>
</evidence>
<gene>
    <name evidence="18" type="ORF">OBE_14864</name>
</gene>
<evidence type="ECO:0000256" key="15">
    <source>
        <dbReference type="ARBA" id="ARBA00023180"/>
    </source>
</evidence>
<dbReference type="InterPro" id="IPR055163">
    <property type="entry name" value="ALK/LTK-like_GRD"/>
</dbReference>
<keyword evidence="13" id="KW-1015">Disulfide bond</keyword>
<keyword evidence="12" id="KW-0829">Tyrosine-protein kinase</keyword>
<reference evidence="18" key="1">
    <citation type="journal article" date="2013" name="Environ. Microbiol.">
        <title>Microbiota from the distal guts of lean and obese adolescents exhibit partial functional redundancy besides clear differences in community structure.</title>
        <authorList>
            <person name="Ferrer M."/>
            <person name="Ruiz A."/>
            <person name="Lanza F."/>
            <person name="Haange S.B."/>
            <person name="Oberbach A."/>
            <person name="Till H."/>
            <person name="Bargiela R."/>
            <person name="Campoy C."/>
            <person name="Segura M.T."/>
            <person name="Richter M."/>
            <person name="von Bergen M."/>
            <person name="Seifert J."/>
            <person name="Suarez A."/>
        </authorList>
    </citation>
    <scope>NUCLEOTIDE SEQUENCE</scope>
</reference>
<comment type="subcellular location">
    <subcellularLocation>
        <location evidence="1">Cell membrane</location>
        <topology evidence="1">Single-pass type I membrane protein</topology>
    </subcellularLocation>
</comment>
<keyword evidence="9" id="KW-0067">ATP-binding</keyword>
<keyword evidence="5" id="KW-0812">Transmembrane</keyword>
<evidence type="ECO:0000256" key="16">
    <source>
        <dbReference type="SAM" id="MobiDB-lite"/>
    </source>
</evidence>
<dbReference type="Pfam" id="PF12810">
    <property type="entry name" value="ALK_LTK_GRD"/>
    <property type="match status" value="1"/>
</dbReference>
<evidence type="ECO:0000256" key="4">
    <source>
        <dbReference type="ARBA" id="ARBA00022679"/>
    </source>
</evidence>
<feature type="non-terminal residue" evidence="18">
    <location>
        <position position="454"/>
    </location>
</feature>
<keyword evidence="15" id="KW-0325">Glycoprotein</keyword>